<feature type="domain" description="N-acetyltransferase" evidence="1">
    <location>
        <begin position="1"/>
        <end position="146"/>
    </location>
</feature>
<dbReference type="Proteomes" id="UP000236592">
    <property type="component" value="Chromosome"/>
</dbReference>
<organism evidence="2 3">
    <name type="scientific">Pseudotamlana carrageenivorans</name>
    <dbReference type="NCBI Taxonomy" id="2069432"/>
    <lineage>
        <taxon>Bacteria</taxon>
        <taxon>Pseudomonadati</taxon>
        <taxon>Bacteroidota</taxon>
        <taxon>Flavobacteriia</taxon>
        <taxon>Flavobacteriales</taxon>
        <taxon>Flavobacteriaceae</taxon>
        <taxon>Pseudotamlana</taxon>
    </lineage>
</organism>
<name>A0A2I7SLT2_9FLAO</name>
<reference evidence="3" key="1">
    <citation type="submission" date="2018-01" db="EMBL/GenBank/DDBJ databases">
        <title>Complete genome of Tamlana sp. UJ94.</title>
        <authorList>
            <person name="Jung J."/>
            <person name="Chung D."/>
            <person name="Bae S.S."/>
            <person name="Baek K."/>
        </authorList>
    </citation>
    <scope>NUCLEOTIDE SEQUENCE [LARGE SCALE GENOMIC DNA]</scope>
    <source>
        <strain evidence="3">UJ94</strain>
    </source>
</reference>
<accession>A0A2I7SLT2</accession>
<dbReference type="PROSITE" id="PS51186">
    <property type="entry name" value="GNAT"/>
    <property type="match status" value="1"/>
</dbReference>
<keyword evidence="3" id="KW-1185">Reference proteome</keyword>
<dbReference type="CDD" id="cd04301">
    <property type="entry name" value="NAT_SF"/>
    <property type="match status" value="1"/>
</dbReference>
<gene>
    <name evidence="2" type="ORF">C1A40_15990</name>
</gene>
<dbReference type="KEGG" id="taj:C1A40_15990"/>
<dbReference type="InterPro" id="IPR000182">
    <property type="entry name" value="GNAT_dom"/>
</dbReference>
<keyword evidence="2" id="KW-0808">Transferase</keyword>
<dbReference type="Gene3D" id="3.40.630.30">
    <property type="match status" value="1"/>
</dbReference>
<dbReference type="GO" id="GO:0016747">
    <property type="term" value="F:acyltransferase activity, transferring groups other than amino-acyl groups"/>
    <property type="evidence" value="ECO:0007669"/>
    <property type="project" value="InterPro"/>
</dbReference>
<evidence type="ECO:0000313" key="3">
    <source>
        <dbReference type="Proteomes" id="UP000236592"/>
    </source>
</evidence>
<dbReference type="Pfam" id="PF13673">
    <property type="entry name" value="Acetyltransf_10"/>
    <property type="match status" value="1"/>
</dbReference>
<dbReference type="EMBL" id="CP025938">
    <property type="protein sequence ID" value="AUS06850.1"/>
    <property type="molecule type" value="Genomic_DNA"/>
</dbReference>
<dbReference type="RefSeq" id="WP_102996774.1">
    <property type="nucleotide sequence ID" value="NZ_CP025938.1"/>
</dbReference>
<evidence type="ECO:0000313" key="2">
    <source>
        <dbReference type="EMBL" id="AUS06850.1"/>
    </source>
</evidence>
<dbReference type="OrthoDB" id="961272at2"/>
<dbReference type="SUPFAM" id="SSF55729">
    <property type="entry name" value="Acyl-CoA N-acyltransferases (Nat)"/>
    <property type="match status" value="1"/>
</dbReference>
<protein>
    <submittedName>
        <fullName evidence="2">GNAT family N-acetyltransferase</fullName>
    </submittedName>
</protein>
<evidence type="ECO:0000259" key="1">
    <source>
        <dbReference type="PROSITE" id="PS51186"/>
    </source>
</evidence>
<dbReference type="AlphaFoldDB" id="A0A2I7SLT2"/>
<sequence>MIRKYSNSDKPKILELFRKNTPEYFDSSEEKDFENYLVNEVEDYFVYEINSEIIGAGGINYFTEQKIARISWDMIDPNSQRNGIGKKLTQYRISHINENTNIEVIIVRTTQLVHKFYEKQGFELEKIEKDFWAKNFDLYQMKMSNKTNANKVYN</sequence>
<proteinExistence type="predicted"/>
<dbReference type="InterPro" id="IPR016181">
    <property type="entry name" value="Acyl_CoA_acyltransferase"/>
</dbReference>